<gene>
    <name evidence="2" type="ORF">CFP56_030572</name>
</gene>
<sequence>KDLYSYIRTKCPKTYTIGPLDAILKSKLESKTTLLLFRSPNSLFEVNKSCMVWLDAQPLKYVIYVSFGSVIVMTKEELMEFWYGLVNSKKHFLWVIRPNLVIQKDGGKMVNHLKEERAKFFMKSTTEKVGLAKESVTKGGLSYLYMVNEHDYNQIKDLYSYIRTKCPKTYTIGPLDAILKSKLESKTTLLLFRSPNSLFEVNKSCMVWLDAQPLKYVIYVSFGSVIVMTKEELMEFWYGLVNSKEHFLWVIRPNLVIQKDGMDMKDVCDRAIGGKMVNHLKEERAKFFMKSTTEKVGLAKESVTKGGLSYCNLDHLIKDIWLMSMTTTKYN</sequence>
<dbReference type="Proteomes" id="UP000237347">
    <property type="component" value="Unassembled WGS sequence"/>
</dbReference>
<keyword evidence="3" id="KW-1185">Reference proteome</keyword>
<dbReference type="PANTHER" id="PTHR11926:SF1392">
    <property type="entry name" value="GLYCOSYLTRANSFERASE"/>
    <property type="match status" value="1"/>
</dbReference>
<dbReference type="Gene3D" id="3.40.50.2000">
    <property type="entry name" value="Glycogen Phosphorylase B"/>
    <property type="match status" value="2"/>
</dbReference>
<reference evidence="2 3" key="1">
    <citation type="journal article" date="2018" name="Sci. Data">
        <title>The draft genome sequence of cork oak.</title>
        <authorList>
            <person name="Ramos A.M."/>
            <person name="Usie A."/>
            <person name="Barbosa P."/>
            <person name="Barros P.M."/>
            <person name="Capote T."/>
            <person name="Chaves I."/>
            <person name="Simoes F."/>
            <person name="Abreu I."/>
            <person name="Carrasquinho I."/>
            <person name="Faro C."/>
            <person name="Guimaraes J.B."/>
            <person name="Mendonca D."/>
            <person name="Nobrega F."/>
            <person name="Rodrigues L."/>
            <person name="Saibo N.J.M."/>
            <person name="Varela M.C."/>
            <person name="Egas C."/>
            <person name="Matos J."/>
            <person name="Miguel C.M."/>
            <person name="Oliveira M.M."/>
            <person name="Ricardo C.P."/>
            <person name="Goncalves S."/>
        </authorList>
    </citation>
    <scope>NUCLEOTIDE SEQUENCE [LARGE SCALE GENOMIC DNA]</scope>
    <source>
        <strain evidence="3">cv. HL8</strain>
    </source>
</reference>
<dbReference type="SUPFAM" id="SSF53756">
    <property type="entry name" value="UDP-Glycosyltransferase/glycogen phosphorylase"/>
    <property type="match status" value="2"/>
</dbReference>
<dbReference type="AlphaFoldDB" id="A0AAW0JPA0"/>
<organism evidence="2 3">
    <name type="scientific">Quercus suber</name>
    <name type="common">Cork oak</name>
    <dbReference type="NCBI Taxonomy" id="58331"/>
    <lineage>
        <taxon>Eukaryota</taxon>
        <taxon>Viridiplantae</taxon>
        <taxon>Streptophyta</taxon>
        <taxon>Embryophyta</taxon>
        <taxon>Tracheophyta</taxon>
        <taxon>Spermatophyta</taxon>
        <taxon>Magnoliopsida</taxon>
        <taxon>eudicotyledons</taxon>
        <taxon>Gunneridae</taxon>
        <taxon>Pentapetalae</taxon>
        <taxon>rosids</taxon>
        <taxon>fabids</taxon>
        <taxon>Fagales</taxon>
        <taxon>Fagaceae</taxon>
        <taxon>Quercus</taxon>
    </lineage>
</organism>
<name>A0AAW0JPA0_QUESU</name>
<dbReference type="GO" id="GO:0080044">
    <property type="term" value="F:quercetin 7-O-glucosyltransferase activity"/>
    <property type="evidence" value="ECO:0007669"/>
    <property type="project" value="TreeGrafter"/>
</dbReference>
<dbReference type="GO" id="GO:0080043">
    <property type="term" value="F:quercetin 3-O-glucosyltransferase activity"/>
    <property type="evidence" value="ECO:0007669"/>
    <property type="project" value="TreeGrafter"/>
</dbReference>
<evidence type="ECO:0000313" key="3">
    <source>
        <dbReference type="Proteomes" id="UP000237347"/>
    </source>
</evidence>
<evidence type="ECO:0000256" key="1">
    <source>
        <dbReference type="ARBA" id="ARBA00009995"/>
    </source>
</evidence>
<dbReference type="EMBL" id="PKMF04000511">
    <property type="protein sequence ID" value="KAK7828074.1"/>
    <property type="molecule type" value="Genomic_DNA"/>
</dbReference>
<dbReference type="PANTHER" id="PTHR11926">
    <property type="entry name" value="GLUCOSYL/GLUCURONOSYL TRANSFERASES"/>
    <property type="match status" value="1"/>
</dbReference>
<feature type="non-terminal residue" evidence="2">
    <location>
        <position position="1"/>
    </location>
</feature>
<comment type="similarity">
    <text evidence="1">Belongs to the UDP-glycosyltransferase family.</text>
</comment>
<proteinExistence type="inferred from homology"/>
<evidence type="ECO:0000313" key="2">
    <source>
        <dbReference type="EMBL" id="KAK7828074.1"/>
    </source>
</evidence>
<comment type="caution">
    <text evidence="2">The sequence shown here is derived from an EMBL/GenBank/DDBJ whole genome shotgun (WGS) entry which is preliminary data.</text>
</comment>
<protein>
    <submittedName>
        <fullName evidence="2">7-deoxyloganetic acid glucosyltransferase</fullName>
    </submittedName>
</protein>
<accession>A0AAW0JPA0</accession>